<gene>
    <name evidence="2" type="ORF">Fcan01_23158</name>
</gene>
<evidence type="ECO:0000313" key="2">
    <source>
        <dbReference type="EMBL" id="OXA42121.1"/>
    </source>
</evidence>
<proteinExistence type="predicted"/>
<evidence type="ECO:0000256" key="1">
    <source>
        <dbReference type="SAM" id="SignalP"/>
    </source>
</evidence>
<comment type="caution">
    <text evidence="2">The sequence shown here is derived from an EMBL/GenBank/DDBJ whole genome shotgun (WGS) entry which is preliminary data.</text>
</comment>
<name>A0A226DBU9_FOLCA</name>
<dbReference type="Proteomes" id="UP000198287">
    <property type="component" value="Unassembled WGS sequence"/>
</dbReference>
<keyword evidence="3" id="KW-1185">Reference proteome</keyword>
<sequence length="172" mass="19715">MLAVSFALMTLFLAQVTHAAMIEDGKHYWNETLQGQSDGHLLQGRYLIYPIPAINTNGWDFSMMSIVYDTELRTTVSSTGLYNSENAAGRTRPPTSSWRLYFNEGSNKLKTELNRLIMQEIPKSISSMAKPLKSTPTIIRIVIKRDLDKIKRKKTKLHALNENHIAFRKFLR</sequence>
<feature type="chain" id="PRO_5012895094" evidence="1">
    <location>
        <begin position="20"/>
        <end position="172"/>
    </location>
</feature>
<keyword evidence="1" id="KW-0732">Signal</keyword>
<dbReference type="AlphaFoldDB" id="A0A226DBU9"/>
<reference evidence="2 3" key="1">
    <citation type="submission" date="2015-12" db="EMBL/GenBank/DDBJ databases">
        <title>The genome of Folsomia candida.</title>
        <authorList>
            <person name="Faddeeva A."/>
            <person name="Derks M.F."/>
            <person name="Anvar Y."/>
            <person name="Smit S."/>
            <person name="Van Straalen N."/>
            <person name="Roelofs D."/>
        </authorList>
    </citation>
    <scope>NUCLEOTIDE SEQUENCE [LARGE SCALE GENOMIC DNA]</scope>
    <source>
        <strain evidence="2 3">VU population</strain>
        <tissue evidence="2">Whole body</tissue>
    </source>
</reference>
<organism evidence="2 3">
    <name type="scientific">Folsomia candida</name>
    <name type="common">Springtail</name>
    <dbReference type="NCBI Taxonomy" id="158441"/>
    <lineage>
        <taxon>Eukaryota</taxon>
        <taxon>Metazoa</taxon>
        <taxon>Ecdysozoa</taxon>
        <taxon>Arthropoda</taxon>
        <taxon>Hexapoda</taxon>
        <taxon>Collembola</taxon>
        <taxon>Entomobryomorpha</taxon>
        <taxon>Isotomoidea</taxon>
        <taxon>Isotomidae</taxon>
        <taxon>Proisotominae</taxon>
        <taxon>Folsomia</taxon>
    </lineage>
</organism>
<accession>A0A226DBU9</accession>
<protein>
    <submittedName>
        <fullName evidence="2">Uncharacterized protein</fullName>
    </submittedName>
</protein>
<dbReference type="EMBL" id="LNIX01000027">
    <property type="protein sequence ID" value="OXA42121.1"/>
    <property type="molecule type" value="Genomic_DNA"/>
</dbReference>
<feature type="signal peptide" evidence="1">
    <location>
        <begin position="1"/>
        <end position="19"/>
    </location>
</feature>
<evidence type="ECO:0000313" key="3">
    <source>
        <dbReference type="Proteomes" id="UP000198287"/>
    </source>
</evidence>